<organism evidence="2 3">
    <name type="scientific">Periplaneta americana</name>
    <name type="common">American cockroach</name>
    <name type="synonym">Blatta americana</name>
    <dbReference type="NCBI Taxonomy" id="6978"/>
    <lineage>
        <taxon>Eukaryota</taxon>
        <taxon>Metazoa</taxon>
        <taxon>Ecdysozoa</taxon>
        <taxon>Arthropoda</taxon>
        <taxon>Hexapoda</taxon>
        <taxon>Insecta</taxon>
        <taxon>Pterygota</taxon>
        <taxon>Neoptera</taxon>
        <taxon>Polyneoptera</taxon>
        <taxon>Dictyoptera</taxon>
        <taxon>Blattodea</taxon>
        <taxon>Blattoidea</taxon>
        <taxon>Blattidae</taxon>
        <taxon>Blattinae</taxon>
        <taxon>Periplaneta</taxon>
    </lineage>
</organism>
<proteinExistence type="predicted"/>
<evidence type="ECO:0000259" key="1">
    <source>
        <dbReference type="SMART" id="SM01155"/>
    </source>
</evidence>
<evidence type="ECO:0000313" key="2">
    <source>
        <dbReference type="EMBL" id="KAJ4440246.1"/>
    </source>
</evidence>
<dbReference type="Pfam" id="PF08213">
    <property type="entry name" value="COX24_C"/>
    <property type="match status" value="1"/>
</dbReference>
<keyword evidence="3" id="KW-1185">Reference proteome</keyword>
<dbReference type="SMART" id="SM01155">
    <property type="entry name" value="DUF1713"/>
    <property type="match status" value="1"/>
</dbReference>
<accession>A0ABQ8T1A3</accession>
<dbReference type="Proteomes" id="UP001148838">
    <property type="component" value="Unassembled WGS sequence"/>
</dbReference>
<feature type="domain" description="Ribosomal protein mS38 C-terminal" evidence="1">
    <location>
        <begin position="144"/>
        <end position="177"/>
    </location>
</feature>
<name>A0ABQ8T1A3_PERAM</name>
<dbReference type="InterPro" id="IPR013177">
    <property type="entry name" value="Ribosomal_mS38_C"/>
</dbReference>
<protein>
    <recommendedName>
        <fullName evidence="1">Ribosomal protein mS38 C-terminal domain-containing protein</fullName>
    </recommendedName>
</protein>
<sequence length="240" mass="28128">MYGLTCFGLCSNYKYMHSVSTSRRCDKLAAYSMDHGLQQAINSTVFKTAPVNFLLSGKLNSITLRQQDDVAKLCGKLNSITLRQQDDVVKLSSQFYRPQNKIELPVVSNSDILKAPPVNPNQESNYEPTHYIEAPTLNYVIEKQAARLIVIRRRKMKKHKLRKLRIRMKYEWAKVRQRREMRKEKAFQAKLIAQIKEAEKFDAKKYVEERLQKAHEMPLPRTWKGKRLPFFIIKQKLGIK</sequence>
<dbReference type="EMBL" id="JAJSOF020000017">
    <property type="protein sequence ID" value="KAJ4440246.1"/>
    <property type="molecule type" value="Genomic_DNA"/>
</dbReference>
<gene>
    <name evidence="2" type="ORF">ANN_08385</name>
</gene>
<evidence type="ECO:0000313" key="3">
    <source>
        <dbReference type="Proteomes" id="UP001148838"/>
    </source>
</evidence>
<reference evidence="2 3" key="1">
    <citation type="journal article" date="2022" name="Allergy">
        <title>Genome assembly and annotation of Periplaneta americana reveal a comprehensive cockroach allergen profile.</title>
        <authorList>
            <person name="Wang L."/>
            <person name="Xiong Q."/>
            <person name="Saelim N."/>
            <person name="Wang L."/>
            <person name="Nong W."/>
            <person name="Wan A.T."/>
            <person name="Shi M."/>
            <person name="Liu X."/>
            <person name="Cao Q."/>
            <person name="Hui J.H.L."/>
            <person name="Sookrung N."/>
            <person name="Leung T.F."/>
            <person name="Tungtrongchitr A."/>
            <person name="Tsui S.K.W."/>
        </authorList>
    </citation>
    <scope>NUCLEOTIDE SEQUENCE [LARGE SCALE GENOMIC DNA]</scope>
    <source>
        <strain evidence="2">PWHHKU_190912</strain>
    </source>
</reference>
<comment type="caution">
    <text evidence="2">The sequence shown here is derived from an EMBL/GenBank/DDBJ whole genome shotgun (WGS) entry which is preliminary data.</text>
</comment>